<dbReference type="PANTHER" id="PTHR47526">
    <property type="entry name" value="ATP-DEPENDENT DNA HELICASE"/>
    <property type="match status" value="1"/>
</dbReference>
<dbReference type="Gene3D" id="3.90.320.10">
    <property type="match status" value="1"/>
</dbReference>
<evidence type="ECO:0000313" key="2">
    <source>
        <dbReference type="EMBL" id="KAG8194906.1"/>
    </source>
</evidence>
<dbReference type="CDD" id="cd22343">
    <property type="entry name" value="PDDEXK_lambda_exonuclease-like"/>
    <property type="match status" value="1"/>
</dbReference>
<dbReference type="Proteomes" id="UP000827092">
    <property type="component" value="Unassembled WGS sequence"/>
</dbReference>
<name>A0AAV6VGZ0_9ARAC</name>
<dbReference type="InterPro" id="IPR019080">
    <property type="entry name" value="YqaJ_viral_recombinase"/>
</dbReference>
<dbReference type="InterPro" id="IPR011604">
    <property type="entry name" value="PDDEXK-like_dom_sf"/>
</dbReference>
<comment type="caution">
    <text evidence="2">The sequence shown here is derived from an EMBL/GenBank/DDBJ whole genome shotgun (WGS) entry which is preliminary data.</text>
</comment>
<protein>
    <recommendedName>
        <fullName evidence="1">YqaJ viral recombinase domain-containing protein</fullName>
    </recommendedName>
</protein>
<dbReference type="Pfam" id="PF09588">
    <property type="entry name" value="YqaJ"/>
    <property type="match status" value="1"/>
</dbReference>
<dbReference type="AlphaFoldDB" id="A0AAV6VGZ0"/>
<proteinExistence type="predicted"/>
<dbReference type="EMBL" id="JAFNEN010000096">
    <property type="protein sequence ID" value="KAG8194906.1"/>
    <property type="molecule type" value="Genomic_DNA"/>
</dbReference>
<sequence length="471" mass="53234">MEEFKAFKSLEAYDKFICGWVKSIGCIEVNGLSVLLGKVQHSQRLNEKPLEAWIVSKKDGTITAAHCSCVAGLSESCSHVGAMLFWIQDYIQRMEARTVTDVPAYWVGPSSRAIKFSRVQQIDFCTPMKKKQKRDEALAGEHASMPSSSKVVEKPSLSDEAHLCFLQKLQRVHSSSAILSMEDPFYKMHSSNTVYPKDLSNLFDDSLMDMDLPYLQKKALDIVIEVSQQEADALAKATVKQAKSILWHQSRLGRVTASNFKAVCCTSLDKPALSLVKRICYPSKVKLTTRAVQWGCTHEGTARKAYLKSSKEKHLNFNVSTAGFFINPEYPQFGASPDGIVECDCCGEGCLEIKCPFCIRDCTKEQLYDKENCMECINGQFSLKRTHAYYYQVQAQLHIVNRQYCDFVLWTNNTMLTERISKDDDFWRQNVPIATSFFRLVLLPELMAKYFTRATESLQGPACSAPVLVRL</sequence>
<dbReference type="InterPro" id="IPR011335">
    <property type="entry name" value="Restrct_endonuc-II-like"/>
</dbReference>
<organism evidence="2 3">
    <name type="scientific">Oedothorax gibbosus</name>
    <dbReference type="NCBI Taxonomy" id="931172"/>
    <lineage>
        <taxon>Eukaryota</taxon>
        <taxon>Metazoa</taxon>
        <taxon>Ecdysozoa</taxon>
        <taxon>Arthropoda</taxon>
        <taxon>Chelicerata</taxon>
        <taxon>Arachnida</taxon>
        <taxon>Araneae</taxon>
        <taxon>Araneomorphae</taxon>
        <taxon>Entelegynae</taxon>
        <taxon>Araneoidea</taxon>
        <taxon>Linyphiidae</taxon>
        <taxon>Erigoninae</taxon>
        <taxon>Oedothorax</taxon>
    </lineage>
</organism>
<gene>
    <name evidence="2" type="ORF">JTE90_021368</name>
</gene>
<dbReference type="SUPFAM" id="SSF52980">
    <property type="entry name" value="Restriction endonuclease-like"/>
    <property type="match status" value="1"/>
</dbReference>
<feature type="domain" description="YqaJ viral recombinase" evidence="1">
    <location>
        <begin position="247"/>
        <end position="401"/>
    </location>
</feature>
<dbReference type="PANTHER" id="PTHR47526:SF4">
    <property type="entry name" value="SWIM-TYPE DOMAIN-CONTAINING PROTEIN"/>
    <property type="match status" value="1"/>
</dbReference>
<evidence type="ECO:0000259" key="1">
    <source>
        <dbReference type="Pfam" id="PF09588"/>
    </source>
</evidence>
<evidence type="ECO:0000313" key="3">
    <source>
        <dbReference type="Proteomes" id="UP000827092"/>
    </source>
</evidence>
<reference evidence="2 3" key="1">
    <citation type="journal article" date="2022" name="Nat. Ecol. Evol.">
        <title>A masculinizing supergene underlies an exaggerated male reproductive morph in a spider.</title>
        <authorList>
            <person name="Hendrickx F."/>
            <person name="De Corte Z."/>
            <person name="Sonet G."/>
            <person name="Van Belleghem S.M."/>
            <person name="Kostlbacher S."/>
            <person name="Vangestel C."/>
        </authorList>
    </citation>
    <scope>NUCLEOTIDE SEQUENCE [LARGE SCALE GENOMIC DNA]</scope>
    <source>
        <strain evidence="2">W744_W776</strain>
    </source>
</reference>
<accession>A0AAV6VGZ0</accession>
<dbReference type="GO" id="GO:0006281">
    <property type="term" value="P:DNA repair"/>
    <property type="evidence" value="ECO:0007669"/>
    <property type="project" value="UniProtKB-ARBA"/>
</dbReference>
<keyword evidence="3" id="KW-1185">Reference proteome</keyword>